<dbReference type="InterPro" id="IPR000030">
    <property type="entry name" value="PPE_dom"/>
</dbReference>
<feature type="region of interest" description="Disordered" evidence="2">
    <location>
        <begin position="329"/>
        <end position="366"/>
    </location>
</feature>
<evidence type="ECO:0000256" key="1">
    <source>
        <dbReference type="ARBA" id="ARBA00010652"/>
    </source>
</evidence>
<proteinExistence type="inferred from homology"/>
<sequence>MMVEHRWQGYSHEELYKSINAGPGPSASHASMERWAGVSAALTEINGDLHAGITGSGASWEGKAADVARAGLNPLATWADDARTGSEVMRISAELQADHISKARSDMPPPVAVTAEQPNALVSGLTHLFGGQTDHEKQEQAADAAENRAREVMSTYASSTTANTSTLGQFHQPPQLVINASGPVRADGPGVMGAAPVFGLGSHGTAGVPARRAGSAAGRGAAVPPARSASGPGSTSTSGSTTRTSGAPAVHTSGGSTSVSSASGGAGSVGTSGAVVPGQAQRKVAKKDQLAPDSTAASSSAAGAVVAGQQAAVAQNSAAPLMGGAGTIGGGSSDTVHKRTVAPAPPAFDPFGGMGARRDEEEEETVHQAADYLRETDDIYGVGSYTLPVIGESTTD</sequence>
<feature type="region of interest" description="Disordered" evidence="2">
    <location>
        <begin position="206"/>
        <end position="292"/>
    </location>
</feature>
<comment type="caution">
    <text evidence="4">The sequence shown here is derived from an EMBL/GenBank/DDBJ whole genome shotgun (WGS) entry which is preliminary data.</text>
</comment>
<evidence type="ECO:0000259" key="3">
    <source>
        <dbReference type="Pfam" id="PF00823"/>
    </source>
</evidence>
<dbReference type="InterPro" id="IPR038332">
    <property type="entry name" value="PPE_sf"/>
</dbReference>
<evidence type="ECO:0000313" key="5">
    <source>
        <dbReference type="Proteomes" id="UP000316639"/>
    </source>
</evidence>
<dbReference type="SUPFAM" id="SSF140459">
    <property type="entry name" value="PE/PPE dimer-like"/>
    <property type="match status" value="1"/>
</dbReference>
<feature type="compositionally biased region" description="Basic and acidic residues" evidence="2">
    <location>
        <begin position="133"/>
        <end position="151"/>
    </location>
</feature>
<dbReference type="Gene3D" id="1.20.1260.20">
    <property type="entry name" value="PPE superfamily"/>
    <property type="match status" value="1"/>
</dbReference>
<organism evidence="4 5">
    <name type="scientific">Lentzea tibetensis</name>
    <dbReference type="NCBI Taxonomy" id="2591470"/>
    <lineage>
        <taxon>Bacteria</taxon>
        <taxon>Bacillati</taxon>
        <taxon>Actinomycetota</taxon>
        <taxon>Actinomycetes</taxon>
        <taxon>Pseudonocardiales</taxon>
        <taxon>Pseudonocardiaceae</taxon>
        <taxon>Lentzea</taxon>
    </lineage>
</organism>
<feature type="domain" description="PPE" evidence="3">
    <location>
        <begin position="18"/>
        <end position="165"/>
    </location>
</feature>
<gene>
    <name evidence="4" type="ORF">FKR81_28770</name>
</gene>
<dbReference type="Proteomes" id="UP000316639">
    <property type="component" value="Unassembled WGS sequence"/>
</dbReference>
<dbReference type="Pfam" id="PF00823">
    <property type="entry name" value="PPE"/>
    <property type="match status" value="1"/>
</dbReference>
<name>A0A563EM85_9PSEU</name>
<protein>
    <submittedName>
        <fullName evidence="4">PPE domain-containing protein</fullName>
    </submittedName>
</protein>
<dbReference type="EMBL" id="VOBR01000021">
    <property type="protein sequence ID" value="TWP48288.1"/>
    <property type="molecule type" value="Genomic_DNA"/>
</dbReference>
<comment type="similarity">
    <text evidence="1">Belongs to the mycobacterial PPE family.</text>
</comment>
<reference evidence="4 5" key="1">
    <citation type="submission" date="2019-07" db="EMBL/GenBank/DDBJ databases">
        <title>Lentzea xizangensis sp. nov., isolated from Qinghai-Tibetan Plateau Soils.</title>
        <authorList>
            <person name="Huang J."/>
        </authorList>
    </citation>
    <scope>NUCLEOTIDE SEQUENCE [LARGE SCALE GENOMIC DNA]</scope>
    <source>
        <strain evidence="4 5">FXJ1.1311</strain>
    </source>
</reference>
<feature type="region of interest" description="Disordered" evidence="2">
    <location>
        <begin position="133"/>
        <end position="170"/>
    </location>
</feature>
<dbReference type="AlphaFoldDB" id="A0A563EM85"/>
<feature type="compositionally biased region" description="Low complexity" evidence="2">
    <location>
        <begin position="154"/>
        <end position="166"/>
    </location>
</feature>
<feature type="compositionally biased region" description="Low complexity" evidence="2">
    <location>
        <begin position="206"/>
        <end position="263"/>
    </location>
</feature>
<keyword evidence="5" id="KW-1185">Reference proteome</keyword>
<evidence type="ECO:0000256" key="2">
    <source>
        <dbReference type="SAM" id="MobiDB-lite"/>
    </source>
</evidence>
<accession>A0A563EM85</accession>
<dbReference type="OrthoDB" id="3682216at2"/>
<evidence type="ECO:0000313" key="4">
    <source>
        <dbReference type="EMBL" id="TWP48288.1"/>
    </source>
</evidence>